<feature type="region of interest" description="Disordered" evidence="1">
    <location>
        <begin position="905"/>
        <end position="945"/>
    </location>
</feature>
<dbReference type="InterPro" id="IPR019021">
    <property type="entry name" value="Mms22"/>
</dbReference>
<feature type="compositionally biased region" description="Basic and acidic residues" evidence="1">
    <location>
        <begin position="857"/>
        <end position="875"/>
    </location>
</feature>
<feature type="region of interest" description="Disordered" evidence="1">
    <location>
        <begin position="716"/>
        <end position="842"/>
    </location>
</feature>
<feature type="region of interest" description="Disordered" evidence="1">
    <location>
        <begin position="422"/>
        <end position="498"/>
    </location>
</feature>
<feature type="compositionally biased region" description="Polar residues" evidence="1">
    <location>
        <begin position="429"/>
        <end position="443"/>
    </location>
</feature>
<dbReference type="Pfam" id="PF09462">
    <property type="entry name" value="Mus7"/>
    <property type="match status" value="1"/>
</dbReference>
<feature type="compositionally biased region" description="Polar residues" evidence="1">
    <location>
        <begin position="1762"/>
        <end position="1780"/>
    </location>
</feature>
<dbReference type="EMBL" id="KZ819197">
    <property type="protein sequence ID" value="PWY98871.1"/>
    <property type="molecule type" value="Genomic_DNA"/>
</dbReference>
<feature type="compositionally biased region" description="Polar residues" evidence="1">
    <location>
        <begin position="23"/>
        <end position="41"/>
    </location>
</feature>
<dbReference type="STRING" id="1882483.A0A317XLD5"/>
<keyword evidence="3" id="KW-1185">Reference proteome</keyword>
<feature type="compositionally biased region" description="Pro residues" evidence="1">
    <location>
        <begin position="829"/>
        <end position="838"/>
    </location>
</feature>
<dbReference type="GO" id="GO:0000724">
    <property type="term" value="P:double-strand break repair via homologous recombination"/>
    <property type="evidence" value="ECO:0007669"/>
    <property type="project" value="TreeGrafter"/>
</dbReference>
<feature type="region of interest" description="Disordered" evidence="1">
    <location>
        <begin position="1"/>
        <end position="116"/>
    </location>
</feature>
<dbReference type="GO" id="GO:0031297">
    <property type="term" value="P:replication fork processing"/>
    <property type="evidence" value="ECO:0007669"/>
    <property type="project" value="InterPro"/>
</dbReference>
<sequence length="2132" mass="236042">MSRQSSPSAHRQPAAVSPWSHKLPQSQQEEQHGDSTATSSAVHLEQPSYIQPAVVATSDDEERFLLSPSQDASGFADSCSSRSSSVADAWPVERQRSSDEAKSEQNNQEDEVVLSVQQRLSTAEQIGSVSKSPVAQQTSALGLATVSTDLAAAAAPSTRNPSPNTLSRSPASPTPSPRRQTLYRSLMDRDPSSSPPLPLLKAPRRHRPTSPQSSMQVPLPSPSPSPTAGPSNIRSSPAQSTLQNDEAVARATAALPPTPPRRQLRERKAQQLNPYTLEAMRYQRTLIRNDWQDAVVSQREWHRQERRRIAEEEAKARKESESNSNNDETQSQWLVNSSGPSSEVDPDESVPASSQGPNPTEAQHVVVELPLVRPSPPPPRSRNDTDNAVVTASVDVNGAGPSRLAPRTADTTAVSIAKKTYRSHAKASAMSTAQASINSSSPSMRRRLLGESSTSSDSDAEPNPATGTNEATSSRTPVERGQVALSTPALSHSASKEGNGLIQTARHSSSPHDVMIIDSSEDERPLPPATLRGRPRRSRWSGDGSSSDSTDYERRFRQLKKMMPAGMARRHIRDLRAMRHGKAYHPDGHVSSASSDGGQGDTTISPTRPAIAETPTTSPLDANGELRPGETRKRLRRHDSLEGRDALLLDPNSDSSSSDASLSSIATASAAAGHPSTDSGSDTDAKVVAWWTSKRHVEKASHREKDAIDRMLSRTARSANVADEAARSKAKSRGGRQEEYRPDKDYHRSWQPRLDNYVGGPATAGPSRDIDRNGGSRARRKTHVRGDDATTITARLGVAQSESRRMSSKKKRKMDPRVGQTKYSHAGPPLNPRNPPTIRPRTRPRLDLQLDEVLFIKRPHELDPQKNQEDARPIDDESTDDVLLLLGDANMTDVSLPAVDPRLAQPRRAAARQHQSSHTSPRGLPVLDGVPGSPSSPSTRSMDRGHAGLRMGNAAAVASPQSPVHALIPVGHRDAEADMAAEHWDDFEGIRTDFGISPLSAGAALRMSSFLFREGYLSELIKLPDKLVQGQALHSIWSEDSELHVGEVVLTMRMEHDVLHSTLPLLLDQIRMTIDSRTQGSDTGHGLGTRKYLAETFAFLGTWLTTMAMQSTDEAACTFRTYRAIMSRLELLQQNLAVSASSVHIRMASLHICWSRFELCWRALAVVDMHPSYALETDAPTVDELLALSRTLMSLLLYHGLHRSIRALRQASRSGGSLQDRVEHRDEDGNAAAQMADARADGRQDESAAMWIGVIHLLGSFEKGRGVNDCALFWSQFMLAFDKWDSALKQRASLVRSESLWYCLFGLSALSQITPDCQILSRHAGLRQCWNLVVKAISHIQLRLEEKVETRMSWVSITKRDRYVRVVLQRCCLLATEWGWSMEGADSTLARLFDIFNSHRLSDLPSEDRHDFPAFLRDFNISKLELDSRTCRDEEANREPCYHLFIRLLARAGRERRDLSADPRDGDKSIARLLSRMTPVRVMPFTRKNVPTSSERAVLFNHYTVVMLFLHLVPSSSTQRLRQIQSFLPSFKDADFWSQVTSIRAMMYVAVIFRHHHLEMTPVTKWLGETMETLLREYTELERTTGQFERQQQQKQARGQLDRAEAPAKLASVFENAPARQAALKRQQEVTRLLVVALRSTQHIIRHANLESGGGSEKRLPDLHLLHLSWTKHLLEAQLAIEPLLGQEALKCIQTFLLERIKVLEPFQPKPLNAVSGSQNPAGDKEESQDSFADLFAAEDEFDFEDPLLMQLLDGHDDQSRQQKQTSPDGTNPDLNAGAASTQKAWDRAFADYVKEIISPSLFQLLSNIYHPDRRAETGSTGGGFSLGVTERLDDDRFASIDEREGRGSGSVDVRQRMAQLLKAAERRKYLELVVDCWAGCGHVLVTNGLRDWTSYLGFGNESWKRIDDPIGRRDVGLRFLQNVVSLDPAAACKRECESEMIAVWIQTAVARVLSIQDIYTLSLIQAGLGAESAKMRATATATTTILLSDLARRWSHTLQSTSTDDQDSTCVISTSKLDLDRFVSLRSRLLQATFASLASASGGIVYPAVSALLSSIRVYLDDTPSHATHRDYVAFCQQTLEDLRIHLANSPLFGSLRPEFDNTSTAVHRRDAAMQQQQQQQQQHRITSPDL</sequence>
<dbReference type="InParanoid" id="A0A317XLD5"/>
<evidence type="ECO:0008006" key="4">
    <source>
        <dbReference type="Google" id="ProtNLM"/>
    </source>
</evidence>
<feature type="compositionally biased region" description="Basic and acidic residues" evidence="1">
    <location>
        <begin position="735"/>
        <end position="748"/>
    </location>
</feature>
<feature type="compositionally biased region" description="Basic and acidic residues" evidence="1">
    <location>
        <begin position="91"/>
        <end position="103"/>
    </location>
</feature>
<feature type="compositionally biased region" description="Polar residues" evidence="1">
    <location>
        <begin position="465"/>
        <end position="476"/>
    </location>
</feature>
<protein>
    <recommendedName>
        <fullName evidence="4">Methyl methanesulfonate-sensitivity protein 22</fullName>
    </recommendedName>
</protein>
<dbReference type="GO" id="GO:0035361">
    <property type="term" value="C:Cul8-RING ubiquitin ligase complex"/>
    <property type="evidence" value="ECO:0007669"/>
    <property type="project" value="TreeGrafter"/>
</dbReference>
<feature type="compositionally biased region" description="Polar residues" evidence="1">
    <location>
        <begin position="232"/>
        <end position="244"/>
    </location>
</feature>
<feature type="compositionally biased region" description="Polar residues" evidence="1">
    <location>
        <begin position="323"/>
        <end position="341"/>
    </location>
</feature>
<evidence type="ECO:0000313" key="3">
    <source>
        <dbReference type="Proteomes" id="UP000246740"/>
    </source>
</evidence>
<feature type="compositionally biased region" description="Low complexity" evidence="1">
    <location>
        <begin position="72"/>
        <end position="89"/>
    </location>
</feature>
<dbReference type="OrthoDB" id="2386201at2759"/>
<feature type="compositionally biased region" description="Polar residues" evidence="1">
    <location>
        <begin position="157"/>
        <end position="166"/>
    </location>
</feature>
<proteinExistence type="predicted"/>
<dbReference type="PANTHER" id="PTHR28122:SF1">
    <property type="entry name" value="E3 UBIQUITIN-PROTEIN LIGASE SUBSTRATE RECEPTOR MMS22"/>
    <property type="match status" value="1"/>
</dbReference>
<feature type="region of interest" description="Disordered" evidence="1">
    <location>
        <begin position="2112"/>
        <end position="2132"/>
    </location>
</feature>
<feature type="region of interest" description="Disordered" evidence="1">
    <location>
        <begin position="857"/>
        <end position="876"/>
    </location>
</feature>
<feature type="compositionally biased region" description="Polar residues" evidence="1">
    <location>
        <begin position="591"/>
        <end position="606"/>
    </location>
</feature>
<feature type="compositionally biased region" description="Polar residues" evidence="1">
    <location>
        <begin position="351"/>
        <end position="360"/>
    </location>
</feature>
<feature type="region of interest" description="Disordered" evidence="1">
    <location>
        <begin position="517"/>
        <end position="552"/>
    </location>
</feature>
<gene>
    <name evidence="2" type="ORF">BCV70DRAFT_227720</name>
</gene>
<dbReference type="PANTHER" id="PTHR28122">
    <property type="entry name" value="E3 UBIQUITIN-PROTEIN LIGASE SUBSTRATE RECEPTOR MMS22"/>
    <property type="match status" value="1"/>
</dbReference>
<feature type="region of interest" description="Disordered" evidence="1">
    <location>
        <begin position="1757"/>
        <end position="1780"/>
    </location>
</feature>
<accession>A0A317XLD5</accession>
<feature type="compositionally biased region" description="Basic and acidic residues" evidence="1">
    <location>
        <begin position="627"/>
        <end position="647"/>
    </location>
</feature>
<feature type="compositionally biased region" description="Basic and acidic residues" evidence="1">
    <location>
        <begin position="312"/>
        <end position="321"/>
    </location>
</feature>
<name>A0A317XLD5_9BASI</name>
<feature type="compositionally biased region" description="Polar residues" evidence="1">
    <location>
        <begin position="484"/>
        <end position="493"/>
    </location>
</feature>
<dbReference type="Proteomes" id="UP000246740">
    <property type="component" value="Unassembled WGS sequence"/>
</dbReference>
<dbReference type="GO" id="GO:0005634">
    <property type="term" value="C:nucleus"/>
    <property type="evidence" value="ECO:0007669"/>
    <property type="project" value="InterPro"/>
</dbReference>
<organism evidence="2 3">
    <name type="scientific">Testicularia cyperi</name>
    <dbReference type="NCBI Taxonomy" id="1882483"/>
    <lineage>
        <taxon>Eukaryota</taxon>
        <taxon>Fungi</taxon>
        <taxon>Dikarya</taxon>
        <taxon>Basidiomycota</taxon>
        <taxon>Ustilaginomycotina</taxon>
        <taxon>Ustilaginomycetes</taxon>
        <taxon>Ustilaginales</taxon>
        <taxon>Anthracoideaceae</taxon>
        <taxon>Testicularia</taxon>
    </lineage>
</organism>
<feature type="region of interest" description="Disordered" evidence="1">
    <location>
        <begin position="583"/>
        <end position="661"/>
    </location>
</feature>
<reference evidence="2 3" key="1">
    <citation type="journal article" date="2018" name="Mol. Biol. Evol.">
        <title>Broad Genomic Sampling Reveals a Smut Pathogenic Ancestry of the Fungal Clade Ustilaginomycotina.</title>
        <authorList>
            <person name="Kijpornyongpan T."/>
            <person name="Mondo S.J."/>
            <person name="Barry K."/>
            <person name="Sandor L."/>
            <person name="Lee J."/>
            <person name="Lipzen A."/>
            <person name="Pangilinan J."/>
            <person name="LaButti K."/>
            <person name="Hainaut M."/>
            <person name="Henrissat B."/>
            <person name="Grigoriev I.V."/>
            <person name="Spatafora J.W."/>
            <person name="Aime M.C."/>
        </authorList>
    </citation>
    <scope>NUCLEOTIDE SEQUENCE [LARGE SCALE GENOMIC DNA]</scope>
    <source>
        <strain evidence="2 3">MCA 3645</strain>
    </source>
</reference>
<feature type="compositionally biased region" description="Low complexity" evidence="1">
    <location>
        <begin position="648"/>
        <end position="661"/>
    </location>
</feature>
<evidence type="ECO:0000256" key="1">
    <source>
        <dbReference type="SAM" id="MobiDB-lite"/>
    </source>
</evidence>
<evidence type="ECO:0000313" key="2">
    <source>
        <dbReference type="EMBL" id="PWY98871.1"/>
    </source>
</evidence>
<feature type="region of interest" description="Disordered" evidence="1">
    <location>
        <begin position="312"/>
        <end position="360"/>
    </location>
</feature>
<feature type="region of interest" description="Disordered" evidence="1">
    <location>
        <begin position="1710"/>
        <end position="1729"/>
    </location>
</feature>
<feature type="region of interest" description="Disordered" evidence="1">
    <location>
        <begin position="152"/>
        <end position="272"/>
    </location>
</feature>